<keyword evidence="4 6" id="KW-0949">S-adenosyl-L-methionine</keyword>
<dbReference type="InterPro" id="IPR050390">
    <property type="entry name" value="C5-Methyltransferase"/>
</dbReference>
<evidence type="ECO:0000256" key="3">
    <source>
        <dbReference type="ARBA" id="ARBA00022679"/>
    </source>
</evidence>
<dbReference type="SUPFAM" id="SSF53335">
    <property type="entry name" value="S-adenosyl-L-methionine-dependent methyltransferases"/>
    <property type="match status" value="1"/>
</dbReference>
<keyword evidence="9" id="KW-1185">Reference proteome</keyword>
<evidence type="ECO:0000256" key="2">
    <source>
        <dbReference type="ARBA" id="ARBA00022603"/>
    </source>
</evidence>
<dbReference type="RefSeq" id="WP_282762879.1">
    <property type="nucleotide sequence ID" value="NZ_JASCTH010000017.1"/>
</dbReference>
<dbReference type="GO" id="GO:0008168">
    <property type="term" value="F:methyltransferase activity"/>
    <property type="evidence" value="ECO:0007669"/>
    <property type="project" value="UniProtKB-KW"/>
</dbReference>
<evidence type="ECO:0000256" key="6">
    <source>
        <dbReference type="PROSITE-ProRule" id="PRU01016"/>
    </source>
</evidence>
<proteinExistence type="inferred from homology"/>
<dbReference type="PROSITE" id="PS51679">
    <property type="entry name" value="SAM_MT_C5"/>
    <property type="match status" value="1"/>
</dbReference>
<dbReference type="InterPro" id="IPR029063">
    <property type="entry name" value="SAM-dependent_MTases_sf"/>
</dbReference>
<protein>
    <recommendedName>
        <fullName evidence="1">DNA (cytosine-5-)-methyltransferase</fullName>
        <ecNumber evidence="1">2.1.1.37</ecNumber>
    </recommendedName>
</protein>
<dbReference type="PANTHER" id="PTHR10629:SF52">
    <property type="entry name" value="DNA (CYTOSINE-5)-METHYLTRANSFERASE 1"/>
    <property type="match status" value="1"/>
</dbReference>
<dbReference type="GO" id="GO:0032259">
    <property type="term" value="P:methylation"/>
    <property type="evidence" value="ECO:0007669"/>
    <property type="project" value="UniProtKB-KW"/>
</dbReference>
<dbReference type="PROSITE" id="PS00094">
    <property type="entry name" value="C5_MTASE_1"/>
    <property type="match status" value="1"/>
</dbReference>
<name>A0ABT6WQ70_9ACTN</name>
<evidence type="ECO:0000313" key="9">
    <source>
        <dbReference type="Proteomes" id="UP001241758"/>
    </source>
</evidence>
<keyword evidence="2 6" id="KW-0489">Methyltransferase</keyword>
<organism evidence="8 9">
    <name type="scientific">Actinoplanes sandaracinus</name>
    <dbReference type="NCBI Taxonomy" id="3045177"/>
    <lineage>
        <taxon>Bacteria</taxon>
        <taxon>Bacillati</taxon>
        <taxon>Actinomycetota</taxon>
        <taxon>Actinomycetes</taxon>
        <taxon>Micromonosporales</taxon>
        <taxon>Micromonosporaceae</taxon>
        <taxon>Actinoplanes</taxon>
    </lineage>
</organism>
<dbReference type="Proteomes" id="UP001241758">
    <property type="component" value="Unassembled WGS sequence"/>
</dbReference>
<accession>A0ABT6WQ70</accession>
<dbReference type="PRINTS" id="PR00105">
    <property type="entry name" value="C5METTRFRASE"/>
</dbReference>
<keyword evidence="3 6" id="KW-0808">Transferase</keyword>
<evidence type="ECO:0000256" key="7">
    <source>
        <dbReference type="SAM" id="MobiDB-lite"/>
    </source>
</evidence>
<comment type="caution">
    <text evidence="8">The sequence shown here is derived from an EMBL/GenBank/DDBJ whole genome shotgun (WGS) entry which is preliminary data.</text>
</comment>
<dbReference type="InterPro" id="IPR018117">
    <property type="entry name" value="C5_DNA_meth_AS"/>
</dbReference>
<keyword evidence="5" id="KW-0680">Restriction system</keyword>
<dbReference type="Gene3D" id="3.40.50.150">
    <property type="entry name" value="Vaccinia Virus protein VP39"/>
    <property type="match status" value="1"/>
</dbReference>
<evidence type="ECO:0000256" key="4">
    <source>
        <dbReference type="ARBA" id="ARBA00022691"/>
    </source>
</evidence>
<dbReference type="Pfam" id="PF00145">
    <property type="entry name" value="DNA_methylase"/>
    <property type="match status" value="1"/>
</dbReference>
<dbReference type="PANTHER" id="PTHR10629">
    <property type="entry name" value="CYTOSINE-SPECIFIC METHYLTRANSFERASE"/>
    <property type="match status" value="1"/>
</dbReference>
<evidence type="ECO:0000313" key="8">
    <source>
        <dbReference type="EMBL" id="MDI6101880.1"/>
    </source>
</evidence>
<dbReference type="InterPro" id="IPR001525">
    <property type="entry name" value="C5_MeTfrase"/>
</dbReference>
<feature type="active site" evidence="6">
    <location>
        <position position="81"/>
    </location>
</feature>
<gene>
    <name evidence="8" type="ORF">QLQ12_24995</name>
</gene>
<sequence>MTAPLRAGSLCSGYGGLELGAALALGPIEPVWHGEFDPAPSAVLAARWPGVPNLGDIAAVTAGGGWAGLGPIDLLLAGYPCQPFSYAGPRGGLDDPRNRWPDVWAAIRALRPRLVILENVRGHLGLGFDVVTASLAAIGYVGRWRCVRASDAGAAHQRERLFVVAWPQEEAAPRLRGTDPAGSVTGLPLLPTPKASDARRNGSPGEQARKSPGLTAVEHLLPTPVSTLGRDSGFPSPATAAARLNDPDRTFGLDDAIALLPTPKATDTNTEGRRAGEGFRPPLSQVVFGQLDRLLPTPRATDGAKGGPNQRGSAGDLALPAAVQPDRWGAYAPAIARWEQVIGRAAPEPTIAGRNRRQLSPLFVEWLMGLPAGWVTDVLDKRTEALRVLGNGVVPQAAVLAVRRLLAEPVAPAHVQPDLAALLAA</sequence>
<dbReference type="EMBL" id="JASCTH010000017">
    <property type="protein sequence ID" value="MDI6101880.1"/>
    <property type="molecule type" value="Genomic_DNA"/>
</dbReference>
<evidence type="ECO:0000256" key="1">
    <source>
        <dbReference type="ARBA" id="ARBA00011975"/>
    </source>
</evidence>
<reference evidence="8 9" key="1">
    <citation type="submission" date="2023-05" db="EMBL/GenBank/DDBJ databases">
        <title>Actinoplanes sp. NEAU-A12 genome sequencing.</title>
        <authorList>
            <person name="Wang Z.-S."/>
        </authorList>
    </citation>
    <scope>NUCLEOTIDE SEQUENCE [LARGE SCALE GENOMIC DNA]</scope>
    <source>
        <strain evidence="8 9">NEAU-A12</strain>
    </source>
</reference>
<comment type="similarity">
    <text evidence="6">Belongs to the class I-like SAM-binding methyltransferase superfamily. C5-methyltransferase family.</text>
</comment>
<dbReference type="EC" id="2.1.1.37" evidence="1"/>
<evidence type="ECO:0000256" key="5">
    <source>
        <dbReference type="ARBA" id="ARBA00022747"/>
    </source>
</evidence>
<feature type="region of interest" description="Disordered" evidence="7">
    <location>
        <begin position="173"/>
        <end position="214"/>
    </location>
</feature>